<keyword evidence="1" id="KW-0472">Membrane</keyword>
<comment type="caution">
    <text evidence="2">The sequence shown here is derived from an EMBL/GenBank/DDBJ whole genome shotgun (WGS) entry which is preliminary data.</text>
</comment>
<keyword evidence="1" id="KW-1133">Transmembrane helix</keyword>
<dbReference type="Proteomes" id="UP000324800">
    <property type="component" value="Unassembled WGS sequence"/>
</dbReference>
<accession>A0A5J4TZQ6</accession>
<dbReference type="AlphaFoldDB" id="A0A5J4TZQ6"/>
<dbReference type="EMBL" id="SNRW01022503">
    <property type="protein sequence ID" value="KAA6363767.1"/>
    <property type="molecule type" value="Genomic_DNA"/>
</dbReference>
<evidence type="ECO:0000313" key="3">
    <source>
        <dbReference type="Proteomes" id="UP000324800"/>
    </source>
</evidence>
<proteinExistence type="predicted"/>
<feature type="transmembrane region" description="Helical" evidence="1">
    <location>
        <begin position="6"/>
        <end position="29"/>
    </location>
</feature>
<evidence type="ECO:0000256" key="1">
    <source>
        <dbReference type="SAM" id="Phobius"/>
    </source>
</evidence>
<reference evidence="2 3" key="1">
    <citation type="submission" date="2019-03" db="EMBL/GenBank/DDBJ databases">
        <title>Single cell metagenomics reveals metabolic interactions within the superorganism composed of flagellate Streblomastix strix and complex community of Bacteroidetes bacteria on its surface.</title>
        <authorList>
            <person name="Treitli S.C."/>
            <person name="Kolisko M."/>
            <person name="Husnik F."/>
            <person name="Keeling P."/>
            <person name="Hampl V."/>
        </authorList>
    </citation>
    <scope>NUCLEOTIDE SEQUENCE [LARGE SCALE GENOMIC DNA]</scope>
    <source>
        <strain evidence="2">ST1C</strain>
    </source>
</reference>
<name>A0A5J4TZQ6_9EUKA</name>
<feature type="non-terminal residue" evidence="2">
    <location>
        <position position="39"/>
    </location>
</feature>
<protein>
    <submittedName>
        <fullName evidence="2">Uncharacterized protein</fullName>
    </submittedName>
</protein>
<organism evidence="2 3">
    <name type="scientific">Streblomastix strix</name>
    <dbReference type="NCBI Taxonomy" id="222440"/>
    <lineage>
        <taxon>Eukaryota</taxon>
        <taxon>Metamonada</taxon>
        <taxon>Preaxostyla</taxon>
        <taxon>Oxymonadida</taxon>
        <taxon>Streblomastigidae</taxon>
        <taxon>Streblomastix</taxon>
    </lineage>
</organism>
<sequence>MLFEIVVGTSLVFIAIANIGLFLIAASAYNTLTTEEEKT</sequence>
<evidence type="ECO:0000313" key="2">
    <source>
        <dbReference type="EMBL" id="KAA6363767.1"/>
    </source>
</evidence>
<keyword evidence="1" id="KW-0812">Transmembrane</keyword>
<gene>
    <name evidence="2" type="ORF">EZS28_040705</name>
</gene>